<dbReference type="SUPFAM" id="SSF141868">
    <property type="entry name" value="EAL domain-like"/>
    <property type="match status" value="1"/>
</dbReference>
<dbReference type="Pfam" id="PF00563">
    <property type="entry name" value="EAL"/>
    <property type="match status" value="1"/>
</dbReference>
<dbReference type="SUPFAM" id="SSF55073">
    <property type="entry name" value="Nucleotide cyclase"/>
    <property type="match status" value="1"/>
</dbReference>
<protein>
    <submittedName>
        <fullName evidence="6">Diguanylate cyclase/phosphodiesterase</fullName>
    </submittedName>
</protein>
<dbReference type="Gene3D" id="3.20.20.450">
    <property type="entry name" value="EAL domain"/>
    <property type="match status" value="1"/>
</dbReference>
<dbReference type="GO" id="GO:0016020">
    <property type="term" value="C:membrane"/>
    <property type="evidence" value="ECO:0007669"/>
    <property type="project" value="InterPro"/>
</dbReference>
<dbReference type="PROSITE" id="PS50883">
    <property type="entry name" value="EAL"/>
    <property type="match status" value="1"/>
</dbReference>
<keyword evidence="2" id="KW-0472">Membrane</keyword>
<keyword evidence="2" id="KW-0812">Transmembrane</keyword>
<dbReference type="InterPro" id="IPR000160">
    <property type="entry name" value="GGDEF_dom"/>
</dbReference>
<dbReference type="InterPro" id="IPR043128">
    <property type="entry name" value="Rev_trsase/Diguanyl_cyclase"/>
</dbReference>
<dbReference type="GO" id="GO:0007165">
    <property type="term" value="P:signal transduction"/>
    <property type="evidence" value="ECO:0007669"/>
    <property type="project" value="InterPro"/>
</dbReference>
<reference evidence="6 7" key="1">
    <citation type="submission" date="2019-06" db="EMBL/GenBank/DDBJ databases">
        <title>Genomic Encyclopedia of Archaeal and Bacterial Type Strains, Phase II (KMG-II): from individual species to whole genera.</title>
        <authorList>
            <person name="Goeker M."/>
        </authorList>
    </citation>
    <scope>NUCLEOTIDE SEQUENCE [LARGE SCALE GENOMIC DNA]</scope>
    <source>
        <strain evidence="6 7">DSM 7270</strain>
    </source>
</reference>
<dbReference type="PROSITE" id="PS50887">
    <property type="entry name" value="GGDEF"/>
    <property type="match status" value="1"/>
</dbReference>
<dbReference type="Proteomes" id="UP000316993">
    <property type="component" value="Unassembled WGS sequence"/>
</dbReference>
<accession>A0A543LM91</accession>
<dbReference type="AlphaFoldDB" id="A0A543LM91"/>
<dbReference type="CDD" id="cd06225">
    <property type="entry name" value="HAMP"/>
    <property type="match status" value="1"/>
</dbReference>
<dbReference type="GO" id="GO:0042597">
    <property type="term" value="C:periplasmic space"/>
    <property type="evidence" value="ECO:0007669"/>
    <property type="project" value="UniProtKB-SubCell"/>
</dbReference>
<dbReference type="Gene3D" id="2.60.40.420">
    <property type="entry name" value="Cupredoxins - blue copper proteins"/>
    <property type="match status" value="1"/>
</dbReference>
<gene>
    <name evidence="6" type="ORF">BDD18_1570</name>
</gene>
<dbReference type="SUPFAM" id="SSF158472">
    <property type="entry name" value="HAMP domain-like"/>
    <property type="match status" value="1"/>
</dbReference>
<dbReference type="InterPro" id="IPR029150">
    <property type="entry name" value="dCache_3"/>
</dbReference>
<dbReference type="InterPro" id="IPR008972">
    <property type="entry name" value="Cupredoxin"/>
</dbReference>
<dbReference type="Pfam" id="PF00990">
    <property type="entry name" value="GGDEF"/>
    <property type="match status" value="1"/>
</dbReference>
<evidence type="ECO:0000313" key="6">
    <source>
        <dbReference type="EMBL" id="TQN08405.1"/>
    </source>
</evidence>
<feature type="domain" description="EAL" evidence="3">
    <location>
        <begin position="668"/>
        <end position="921"/>
    </location>
</feature>
<dbReference type="PANTHER" id="PTHR44757">
    <property type="entry name" value="DIGUANYLATE CYCLASE DGCP"/>
    <property type="match status" value="1"/>
</dbReference>
<dbReference type="SUPFAM" id="SSF49503">
    <property type="entry name" value="Cupredoxins"/>
    <property type="match status" value="1"/>
</dbReference>
<dbReference type="InterPro" id="IPR052155">
    <property type="entry name" value="Biofilm_reg_signaling"/>
</dbReference>
<dbReference type="InterPro" id="IPR001633">
    <property type="entry name" value="EAL_dom"/>
</dbReference>
<feature type="domain" description="HAMP" evidence="4">
    <location>
        <begin position="438"/>
        <end position="491"/>
    </location>
</feature>
<dbReference type="InterPro" id="IPR003660">
    <property type="entry name" value="HAMP_dom"/>
</dbReference>
<dbReference type="CDD" id="cd04221">
    <property type="entry name" value="MauL"/>
    <property type="match status" value="1"/>
</dbReference>
<evidence type="ECO:0000313" key="7">
    <source>
        <dbReference type="Proteomes" id="UP000316993"/>
    </source>
</evidence>
<dbReference type="Gene3D" id="6.10.340.10">
    <property type="match status" value="1"/>
</dbReference>
<dbReference type="NCBIfam" id="TIGR00254">
    <property type="entry name" value="GGDEF"/>
    <property type="match status" value="1"/>
</dbReference>
<evidence type="ECO:0000259" key="3">
    <source>
        <dbReference type="PROSITE" id="PS50883"/>
    </source>
</evidence>
<dbReference type="Gene3D" id="3.30.70.270">
    <property type="match status" value="1"/>
</dbReference>
<feature type="domain" description="GGDEF" evidence="5">
    <location>
        <begin position="527"/>
        <end position="662"/>
    </location>
</feature>
<evidence type="ECO:0000259" key="4">
    <source>
        <dbReference type="PROSITE" id="PS50885"/>
    </source>
</evidence>
<dbReference type="InterPro" id="IPR029787">
    <property type="entry name" value="Nucleotide_cyclase"/>
</dbReference>
<dbReference type="InterPro" id="IPR035919">
    <property type="entry name" value="EAL_sf"/>
</dbReference>
<comment type="caution">
    <text evidence="6">The sequence shown here is derived from an EMBL/GenBank/DDBJ whole genome shotgun (WGS) entry which is preliminary data.</text>
</comment>
<feature type="transmembrane region" description="Helical" evidence="2">
    <location>
        <begin position="416"/>
        <end position="437"/>
    </location>
</feature>
<proteinExistence type="predicted"/>
<dbReference type="PROSITE" id="PS50885">
    <property type="entry name" value="HAMP"/>
    <property type="match status" value="1"/>
</dbReference>
<feature type="transmembrane region" description="Helical" evidence="2">
    <location>
        <begin position="154"/>
        <end position="177"/>
    </location>
</feature>
<dbReference type="PANTHER" id="PTHR44757:SF2">
    <property type="entry name" value="BIOFILM ARCHITECTURE MAINTENANCE PROTEIN MBAA"/>
    <property type="match status" value="1"/>
</dbReference>
<keyword evidence="2" id="KW-1133">Transmembrane helix</keyword>
<dbReference type="SMART" id="SM00267">
    <property type="entry name" value="GGDEF"/>
    <property type="match status" value="1"/>
</dbReference>
<dbReference type="Pfam" id="PF14827">
    <property type="entry name" value="dCache_3"/>
    <property type="match status" value="1"/>
</dbReference>
<dbReference type="SMART" id="SM00304">
    <property type="entry name" value="HAMP"/>
    <property type="match status" value="1"/>
</dbReference>
<evidence type="ECO:0000259" key="5">
    <source>
        <dbReference type="PROSITE" id="PS50887"/>
    </source>
</evidence>
<comment type="subcellular location">
    <subcellularLocation>
        <location evidence="1">Periplasm</location>
    </subcellularLocation>
</comment>
<evidence type="ECO:0000256" key="2">
    <source>
        <dbReference type="SAM" id="Phobius"/>
    </source>
</evidence>
<dbReference type="CDD" id="cd01948">
    <property type="entry name" value="EAL"/>
    <property type="match status" value="1"/>
</dbReference>
<dbReference type="CDD" id="cd01949">
    <property type="entry name" value="GGDEF"/>
    <property type="match status" value="1"/>
</dbReference>
<name>A0A543LM91_9BURK</name>
<sequence length="921" mass="100606">MAQQGKQFLPGVLVVPVGTSVHFPNRDSVRHHVYSFSPAKKFELKLYTGTPANPVVFERAGVVTLGCNIHDRMVGWIVVVDTPYYAQAAESAAQVQINGVPAGNYKLRVWHPRMAPGAAAHEQPVALPCHRQCARCGQAGGVGALMWRILGRSLILRLVGVSLLLLLIVQLAGFAVVRAGIERNARSQIARQLDVDENVWLRLLEQNAARLRQGSALLAADYGFRSAGHSGDEETIHSVLENHGERIGAAATALLDTNMAYRALTAPSSAQAFIPTLGQVAPQLARSPQGSQIAVVDGVPYQFVMVPMRAPVLMGWVLMGFPLDQALADEMRRLLSVQVALVVQEADGRVTVPVSTLPAAQRDQIVAQGGQVDEIDSPDGVLLSRSSPLPSVNGQVQALLLRSVDAVVAPYRQLQLLLAFITAGGVLLFALGSGLMAQRVITPLQSLMRATQRLSRGEYDTPMEHTRRQDEIGRLARSFDRMRVDIGAQQKEIMRLAYWDRLTGLPNRERFRETLVRALEPGAGQAPPVSVLTLDLDRFKHVNDVMGYAFGDRLLQAVAQRLADLVTSPDDMVARLGGNQFAALLRGADAPGAHAVAQQILTSFEQPLALQDQTVDLSAGIGIACWPGDAQDADMLLSHAEIAMYAAKRKLSGALRYDASIDSVSAQNLSLLTELRRAVERNELQLYLQPKVPLHGQSGCAAEALVRWQHPQRGMVPPMEFIPFAEQTAFVRQLTLWMFEEVAKFLAQPAQQNRGLRVSVNLSTRDLLDPDLSHKLAALLDRHGVKASLFCLEITESAIMDDPLRAEAMLNRLSEQGFKLSIDDFGTGYSSLAYLKRLPVDELKIDKSFVMGMEQGEDDAMIVRSTIDLAHNLGLTVVAEGVETGGILERLRALACDEAQGYHISRPMPAQEFLAWQQRQG</sequence>
<dbReference type="SMART" id="SM00052">
    <property type="entry name" value="EAL"/>
    <property type="match status" value="1"/>
</dbReference>
<organism evidence="6 7">
    <name type="scientific">Acidovorax temperans</name>
    <dbReference type="NCBI Taxonomy" id="80878"/>
    <lineage>
        <taxon>Bacteria</taxon>
        <taxon>Pseudomonadati</taxon>
        <taxon>Pseudomonadota</taxon>
        <taxon>Betaproteobacteria</taxon>
        <taxon>Burkholderiales</taxon>
        <taxon>Comamonadaceae</taxon>
        <taxon>Acidovorax</taxon>
    </lineage>
</organism>
<dbReference type="InterPro" id="IPR034242">
    <property type="entry name" value="MauL"/>
</dbReference>
<dbReference type="Pfam" id="PF00672">
    <property type="entry name" value="HAMP"/>
    <property type="match status" value="1"/>
</dbReference>
<dbReference type="EMBL" id="VFPV01000001">
    <property type="protein sequence ID" value="TQN08405.1"/>
    <property type="molecule type" value="Genomic_DNA"/>
</dbReference>
<evidence type="ECO:0000256" key="1">
    <source>
        <dbReference type="ARBA" id="ARBA00004418"/>
    </source>
</evidence>